<evidence type="ECO:0000313" key="3">
    <source>
        <dbReference type="EMBL" id="KAF2034587.1"/>
    </source>
</evidence>
<protein>
    <submittedName>
        <fullName evidence="3">Uncharacterized protein</fullName>
    </submittedName>
</protein>
<keyword evidence="2" id="KW-0732">Signal</keyword>
<proteinExistence type="predicted"/>
<dbReference type="OrthoDB" id="3262926at2759"/>
<feature type="region of interest" description="Disordered" evidence="1">
    <location>
        <begin position="470"/>
        <end position="518"/>
    </location>
</feature>
<comment type="caution">
    <text evidence="3">The sequence shown here is derived from an EMBL/GenBank/DDBJ whole genome shotgun (WGS) entry which is preliminary data.</text>
</comment>
<evidence type="ECO:0000256" key="1">
    <source>
        <dbReference type="SAM" id="MobiDB-lite"/>
    </source>
</evidence>
<gene>
    <name evidence="3" type="ORF">EK21DRAFT_85180</name>
</gene>
<dbReference type="AlphaFoldDB" id="A0A9P4HIE1"/>
<dbReference type="EMBL" id="ML978160">
    <property type="protein sequence ID" value="KAF2034587.1"/>
    <property type="molecule type" value="Genomic_DNA"/>
</dbReference>
<sequence>MRMLSSLCACITFLILLLISALRRSRPTRFGGTMARPLMHMIDYPTLAKILHDYEGIPETPVPVDGVAPPTTEEIERWCKLFDLLPEEAEFWVCAQRRDFPDLAISLQIHVGAVAANIRGRIELAFIKDVDLVKPRLDWVPEIGRTIPPRTHFIIDTLRNRKEVFVLRSWEAMLLRRRLPNMISMNGEYYETKLETISLFLARKQLLDGSRNPCLPDPTLPQHRLDQNEIPRPLQDELPVWYFLTGHMTHPYVLRALLRLDHEPPLRHATVHGLWTDPDHDTEVAWACESQKIDYMATSTEGVAYLVTDKLTEGRLRYLKSNLYEVRRCKIVLHTLFAGGQEQEVAGLTFTSIGGFDAVYEMIGVRDLQIENHPETDWKQSPFANVVLPVPERWPHGDHIFKVWLLSEWRKIPKTNGKDFFNRAEAVRESGVRYAPPSRLYIATSALDPELPSSPEDEDLDLHRVKRRNPWSSSSRSSFDRGEAWWNPPKDGTAKVPNPMSRNDSGTLEVDDKASSPTIPGVLDELDHISSSMRDVLEGSVPDAPSLPERSPLRPISARTRADQRPLAGSPTHQRLGLSPVYVVESGVETTADRQQLMASATSAGTETIILESLTRGEDPTSGAQYGTHEEQDLNLTEWDELGDDDDEEGDMRGSHQERSLNTLGAVSLLIVLYLMYAGMDLL</sequence>
<feature type="signal peptide" evidence="2">
    <location>
        <begin position="1"/>
        <end position="25"/>
    </location>
</feature>
<feature type="region of interest" description="Disordered" evidence="1">
    <location>
        <begin position="614"/>
        <end position="635"/>
    </location>
</feature>
<reference evidence="3" key="1">
    <citation type="journal article" date="2020" name="Stud. Mycol.">
        <title>101 Dothideomycetes genomes: a test case for predicting lifestyles and emergence of pathogens.</title>
        <authorList>
            <person name="Haridas S."/>
            <person name="Albert R."/>
            <person name="Binder M."/>
            <person name="Bloem J."/>
            <person name="Labutti K."/>
            <person name="Salamov A."/>
            <person name="Andreopoulos B."/>
            <person name="Baker S."/>
            <person name="Barry K."/>
            <person name="Bills G."/>
            <person name="Bluhm B."/>
            <person name="Cannon C."/>
            <person name="Castanera R."/>
            <person name="Culley D."/>
            <person name="Daum C."/>
            <person name="Ezra D."/>
            <person name="Gonzalez J."/>
            <person name="Henrissat B."/>
            <person name="Kuo A."/>
            <person name="Liang C."/>
            <person name="Lipzen A."/>
            <person name="Lutzoni F."/>
            <person name="Magnuson J."/>
            <person name="Mondo S."/>
            <person name="Nolan M."/>
            <person name="Ohm R."/>
            <person name="Pangilinan J."/>
            <person name="Park H.-J."/>
            <person name="Ramirez L."/>
            <person name="Alfaro M."/>
            <person name="Sun H."/>
            <person name="Tritt A."/>
            <person name="Yoshinaga Y."/>
            <person name="Zwiers L.-H."/>
            <person name="Turgeon B."/>
            <person name="Goodwin S."/>
            <person name="Spatafora J."/>
            <person name="Crous P."/>
            <person name="Grigoriev I."/>
        </authorList>
    </citation>
    <scope>NUCLEOTIDE SEQUENCE</scope>
    <source>
        <strain evidence="3">CBS 110217</strain>
    </source>
</reference>
<accession>A0A9P4HIE1</accession>
<feature type="chain" id="PRO_5040160976" evidence="2">
    <location>
        <begin position="26"/>
        <end position="683"/>
    </location>
</feature>
<dbReference type="Proteomes" id="UP000799777">
    <property type="component" value="Unassembled WGS sequence"/>
</dbReference>
<name>A0A9P4HIE1_9PLEO</name>
<evidence type="ECO:0000256" key="2">
    <source>
        <dbReference type="SAM" id="SignalP"/>
    </source>
</evidence>
<keyword evidence="4" id="KW-1185">Reference proteome</keyword>
<feature type="region of interest" description="Disordered" evidence="1">
    <location>
        <begin position="537"/>
        <end position="574"/>
    </location>
</feature>
<evidence type="ECO:0000313" key="4">
    <source>
        <dbReference type="Proteomes" id="UP000799777"/>
    </source>
</evidence>
<organism evidence="3 4">
    <name type="scientific">Setomelanomma holmii</name>
    <dbReference type="NCBI Taxonomy" id="210430"/>
    <lineage>
        <taxon>Eukaryota</taxon>
        <taxon>Fungi</taxon>
        <taxon>Dikarya</taxon>
        <taxon>Ascomycota</taxon>
        <taxon>Pezizomycotina</taxon>
        <taxon>Dothideomycetes</taxon>
        <taxon>Pleosporomycetidae</taxon>
        <taxon>Pleosporales</taxon>
        <taxon>Pleosporineae</taxon>
        <taxon>Phaeosphaeriaceae</taxon>
        <taxon>Setomelanomma</taxon>
    </lineage>
</organism>